<accession>A0A4Y7IVK3</accession>
<dbReference type="Proteomes" id="UP000316621">
    <property type="component" value="Chromosome 2"/>
</dbReference>
<name>A0A4Y7IVK3_PAPSO</name>
<evidence type="ECO:0000313" key="2">
    <source>
        <dbReference type="Proteomes" id="UP000316621"/>
    </source>
</evidence>
<protein>
    <submittedName>
        <fullName evidence="1">Uncharacterized protein</fullName>
    </submittedName>
</protein>
<proteinExistence type="predicted"/>
<evidence type="ECO:0000313" key="1">
    <source>
        <dbReference type="EMBL" id="RZC51810.1"/>
    </source>
</evidence>
<dbReference type="Gramene" id="RZC51810">
    <property type="protein sequence ID" value="RZC51810"/>
    <property type="gene ID" value="C5167_020239"/>
</dbReference>
<dbReference type="EMBL" id="CM010716">
    <property type="protein sequence ID" value="RZC51810.1"/>
    <property type="molecule type" value="Genomic_DNA"/>
</dbReference>
<reference evidence="1 2" key="1">
    <citation type="journal article" date="2018" name="Science">
        <title>The opium poppy genome and morphinan production.</title>
        <authorList>
            <person name="Guo L."/>
            <person name="Winzer T."/>
            <person name="Yang X."/>
            <person name="Li Y."/>
            <person name="Ning Z."/>
            <person name="He Z."/>
            <person name="Teodor R."/>
            <person name="Lu Y."/>
            <person name="Bowser T.A."/>
            <person name="Graham I.A."/>
            <person name="Ye K."/>
        </authorList>
    </citation>
    <scope>NUCLEOTIDE SEQUENCE [LARGE SCALE GENOMIC DNA]</scope>
    <source>
        <strain evidence="2">cv. HN1</strain>
        <tissue evidence="1">Leaves</tissue>
    </source>
</reference>
<gene>
    <name evidence="1" type="ORF">C5167_020239</name>
</gene>
<keyword evidence="2" id="KW-1185">Reference proteome</keyword>
<dbReference type="AlphaFoldDB" id="A0A4Y7IVK3"/>
<sequence>MVYRFGSQKDGLQISSGLIRIVYFKNFGNMEVRRSNTTSSYKALKRLGFFNVLNGIDEFFRGMSSQCIYSILSPFAKVSSGSRFKGTR</sequence>
<organism evidence="1 2">
    <name type="scientific">Papaver somniferum</name>
    <name type="common">Opium poppy</name>
    <dbReference type="NCBI Taxonomy" id="3469"/>
    <lineage>
        <taxon>Eukaryota</taxon>
        <taxon>Viridiplantae</taxon>
        <taxon>Streptophyta</taxon>
        <taxon>Embryophyta</taxon>
        <taxon>Tracheophyta</taxon>
        <taxon>Spermatophyta</taxon>
        <taxon>Magnoliopsida</taxon>
        <taxon>Ranunculales</taxon>
        <taxon>Papaveraceae</taxon>
        <taxon>Papaveroideae</taxon>
        <taxon>Papaver</taxon>
    </lineage>
</organism>